<dbReference type="NCBIfam" id="TIGR01147">
    <property type="entry name" value="V_ATP_synt_G"/>
    <property type="match status" value="1"/>
</dbReference>
<accession>A0A443N138</accession>
<dbReference type="Proteomes" id="UP000283530">
    <property type="component" value="Unassembled WGS sequence"/>
</dbReference>
<dbReference type="AlphaFoldDB" id="A0A443N138"/>
<keyword evidence="3 6" id="KW-0813">Transport</keyword>
<dbReference type="PANTHER" id="PTHR12713:SF27">
    <property type="entry name" value="V-TYPE PROTON ATPASE SUBUNIT G3"/>
    <property type="match status" value="1"/>
</dbReference>
<dbReference type="Pfam" id="PF03179">
    <property type="entry name" value="V-ATPase_G"/>
    <property type="match status" value="1"/>
</dbReference>
<evidence type="ECO:0000256" key="1">
    <source>
        <dbReference type="ARBA" id="ARBA00003847"/>
    </source>
</evidence>
<evidence type="ECO:0000256" key="5">
    <source>
        <dbReference type="ARBA" id="ARBA00023065"/>
    </source>
</evidence>
<dbReference type="STRING" id="337451.A0A443N138"/>
<comment type="function">
    <text evidence="6">Subunit of the V1 complex of vacuolar(H+)-ATPase (V-ATPase), a multisubunit enzyme composed of a peripheral complex (V1) that hydrolyzes ATP and a membrane integral complex (V0) that translocates protons. V-ATPase is responsible for acidifying and maintaining the pH of intracellular compartments and in some cell types, is targeted to the plasma membrane, where it is responsible for acidifying the extracellular environment.</text>
</comment>
<comment type="subunit">
    <text evidence="6">V-ATPase is a heteromultimeric enzyme made up of two complexes: the ATP-hydrolytic V1 complex and the proton translocation V0 complex.</text>
</comment>
<dbReference type="OrthoDB" id="250802at2759"/>
<keyword evidence="9" id="KW-1185">Reference proteome</keyword>
<proteinExistence type="inferred from homology"/>
<evidence type="ECO:0000256" key="3">
    <source>
        <dbReference type="ARBA" id="ARBA00022448"/>
    </source>
</evidence>
<name>A0A443N138_9MAGN</name>
<dbReference type="EMBL" id="QPKB01000001">
    <property type="protein sequence ID" value="RWR72226.1"/>
    <property type="molecule type" value="Genomic_DNA"/>
</dbReference>
<evidence type="ECO:0000256" key="7">
    <source>
        <dbReference type="SAM" id="Coils"/>
    </source>
</evidence>
<protein>
    <recommendedName>
        <fullName evidence="6">V-type proton ATPase subunit G</fullName>
    </recommendedName>
</protein>
<organism evidence="8 9">
    <name type="scientific">Cinnamomum micranthum f. kanehirae</name>
    <dbReference type="NCBI Taxonomy" id="337451"/>
    <lineage>
        <taxon>Eukaryota</taxon>
        <taxon>Viridiplantae</taxon>
        <taxon>Streptophyta</taxon>
        <taxon>Embryophyta</taxon>
        <taxon>Tracheophyta</taxon>
        <taxon>Spermatophyta</taxon>
        <taxon>Magnoliopsida</taxon>
        <taxon>Magnoliidae</taxon>
        <taxon>Laurales</taxon>
        <taxon>Lauraceae</taxon>
        <taxon>Cinnamomum</taxon>
    </lineage>
</organism>
<dbReference type="GO" id="GO:0046961">
    <property type="term" value="F:proton-transporting ATPase activity, rotational mechanism"/>
    <property type="evidence" value="ECO:0007669"/>
    <property type="project" value="InterPro"/>
</dbReference>
<keyword evidence="7" id="KW-0175">Coiled coil</keyword>
<dbReference type="GO" id="GO:0016887">
    <property type="term" value="F:ATP hydrolysis activity"/>
    <property type="evidence" value="ECO:0007669"/>
    <property type="project" value="TreeGrafter"/>
</dbReference>
<sequence>MIPNLLLSSTSYLSTESHLPQSHRLQFAGGRKRSLLRVFSNGLRKLIWLFHCSACVIAMDSSKGQGGIQMLLTAEQEAQQIVSSARNMKMKRLKQAKDEAEKEAANYRSSLEMEYQRKVSDSSGFSGSNLKRLEEETEKKINNLKSANG</sequence>
<evidence type="ECO:0000256" key="2">
    <source>
        <dbReference type="ARBA" id="ARBA00010066"/>
    </source>
</evidence>
<gene>
    <name evidence="8" type="ORF">CKAN_00043800</name>
</gene>
<keyword evidence="5 6" id="KW-0406">Ion transport</keyword>
<dbReference type="InterPro" id="IPR005124">
    <property type="entry name" value="V-ATPase_G"/>
</dbReference>
<evidence type="ECO:0000313" key="9">
    <source>
        <dbReference type="Proteomes" id="UP000283530"/>
    </source>
</evidence>
<feature type="coiled-coil region" evidence="7">
    <location>
        <begin position="83"/>
        <end position="117"/>
    </location>
</feature>
<comment type="caution">
    <text evidence="8">The sequence shown here is derived from an EMBL/GenBank/DDBJ whole genome shotgun (WGS) entry which is preliminary data.</text>
</comment>
<comment type="similarity">
    <text evidence="2 6">Belongs to the V-ATPase G subunit family.</text>
</comment>
<evidence type="ECO:0000313" key="8">
    <source>
        <dbReference type="EMBL" id="RWR72226.1"/>
    </source>
</evidence>
<dbReference type="PANTHER" id="PTHR12713">
    <property type="entry name" value="VACUOLAR ATP SYNTHASE SUBUNIT G"/>
    <property type="match status" value="1"/>
</dbReference>
<evidence type="ECO:0000256" key="4">
    <source>
        <dbReference type="ARBA" id="ARBA00022781"/>
    </source>
</evidence>
<evidence type="ECO:0000256" key="6">
    <source>
        <dbReference type="RuleBase" id="RU364019"/>
    </source>
</evidence>
<comment type="function">
    <text evidence="1">Catalytic subunit of the peripheral V1 complex of vacuolar ATPase (V-ATPase). V-ATPase is responsible for acidifying a variety of intracellular compartments in eukaryotic cells.</text>
</comment>
<reference evidence="8 9" key="1">
    <citation type="journal article" date="2019" name="Nat. Plants">
        <title>Stout camphor tree genome fills gaps in understanding of flowering plant genome evolution.</title>
        <authorList>
            <person name="Chaw S.M."/>
            <person name="Liu Y.C."/>
            <person name="Wu Y.W."/>
            <person name="Wang H.Y."/>
            <person name="Lin C.I."/>
            <person name="Wu C.S."/>
            <person name="Ke H.M."/>
            <person name="Chang L.Y."/>
            <person name="Hsu C.Y."/>
            <person name="Yang H.T."/>
            <person name="Sudianto E."/>
            <person name="Hsu M.H."/>
            <person name="Wu K.P."/>
            <person name="Wang L.N."/>
            <person name="Leebens-Mack J.H."/>
            <person name="Tsai I.J."/>
        </authorList>
    </citation>
    <scope>NUCLEOTIDE SEQUENCE [LARGE SCALE GENOMIC DNA]</scope>
    <source>
        <strain evidence="9">cv. Chaw 1501</strain>
        <tissue evidence="8">Young leaves</tissue>
    </source>
</reference>
<dbReference type="FunFam" id="1.20.5.2950:FF:000001">
    <property type="entry name" value="V-type proton ATPase subunit G"/>
    <property type="match status" value="1"/>
</dbReference>
<dbReference type="GO" id="GO:0000221">
    <property type="term" value="C:vacuolar proton-transporting V-type ATPase, V1 domain"/>
    <property type="evidence" value="ECO:0007669"/>
    <property type="project" value="TreeGrafter"/>
</dbReference>
<keyword evidence="4 6" id="KW-0375">Hydrogen ion transport</keyword>
<dbReference type="Gene3D" id="1.20.5.2950">
    <property type="match status" value="1"/>
</dbReference>